<dbReference type="GeneID" id="26629608"/>
<keyword evidence="2" id="KW-1185">Reference proteome</keyword>
<gene>
    <name evidence="1" type="primary">3</name>
    <name evidence="1" type="ORF">SEA_SHEDLOCKHOLMES_3</name>
</gene>
<sequence length="46" mass="5244">MIWRVWLFGLVEILHVEVIDLVPLDDEPPVDPPHTSALGFVLPPRD</sequence>
<accession>A0A0F6YQU0</accession>
<proteinExistence type="predicted"/>
<evidence type="ECO:0000313" key="2">
    <source>
        <dbReference type="Proteomes" id="UP000207723"/>
    </source>
</evidence>
<reference evidence="1 2" key="1">
    <citation type="journal article" date="2015" name="Genome Announc.">
        <title>Genome Sequence of a Newly Isolated Mycobacteriophage, ShedlockHolmes.</title>
        <authorList>
            <person name="Pope W.H."/>
            <person name="Carter J.T."/>
            <person name="Dasher K.L."/>
            <person name="Haynberg M.C."/>
            <person name="Reddi A."/>
            <person name="Shedlock K.A."/>
            <person name="Lapin J.S."/>
            <person name="Prout A.K."/>
            <person name="Grubb S.R."/>
            <person name="Warner M.H."/>
            <person name="Bowman C.A."/>
            <person name="Russell D.A."/>
            <person name="Hatfull G.F."/>
        </authorList>
    </citation>
    <scope>NUCLEOTIDE SEQUENCE [LARGE SCALE GENOMIC DNA]</scope>
</reference>
<organism evidence="1 2">
    <name type="scientific">Mycobacterium phage ShedlockHolmes</name>
    <dbReference type="NCBI Taxonomy" id="1647313"/>
    <lineage>
        <taxon>Viruses</taxon>
        <taxon>Duplodnaviria</taxon>
        <taxon>Heunggongvirae</taxon>
        <taxon>Uroviricota</taxon>
        <taxon>Caudoviricetes</taxon>
        <taxon>Weiservirinae</taxon>
        <taxon>Keshuvirus</taxon>
        <taxon>Keshuvirus shedlockholmes</taxon>
    </lineage>
</organism>
<name>A0A0F6YQU0_9CAUD</name>
<dbReference type="KEGG" id="vg:26629608"/>
<dbReference type="Proteomes" id="UP000207723">
    <property type="component" value="Segment"/>
</dbReference>
<dbReference type="RefSeq" id="YP_009202634.1">
    <property type="nucleotide sequence ID" value="NC_028846.1"/>
</dbReference>
<evidence type="ECO:0000313" key="1">
    <source>
        <dbReference type="EMBL" id="AKF15180.1"/>
    </source>
</evidence>
<dbReference type="EMBL" id="KR080206">
    <property type="protein sequence ID" value="AKF15180.1"/>
    <property type="molecule type" value="Genomic_DNA"/>
</dbReference>
<protein>
    <submittedName>
        <fullName evidence="1">Uncharacterized protein</fullName>
    </submittedName>
</protein>